<dbReference type="GO" id="GO:0005576">
    <property type="term" value="C:extracellular region"/>
    <property type="evidence" value="ECO:0007669"/>
    <property type="project" value="InterPro"/>
</dbReference>
<evidence type="ECO:0000313" key="3">
    <source>
        <dbReference type="EMBL" id="CAI5445619.1"/>
    </source>
</evidence>
<dbReference type="Pfam" id="PF04942">
    <property type="entry name" value="CC"/>
    <property type="match status" value="1"/>
</dbReference>
<keyword evidence="1" id="KW-0732">Signal</keyword>
<name>A0A9P1IHN8_9PELO</name>
<dbReference type="InterPro" id="IPR006150">
    <property type="entry name" value="Cys_repeat_1"/>
</dbReference>
<dbReference type="Proteomes" id="UP001152747">
    <property type="component" value="Unassembled WGS sequence"/>
</dbReference>
<evidence type="ECO:0000259" key="2">
    <source>
        <dbReference type="SMART" id="SM00494"/>
    </source>
</evidence>
<protein>
    <recommendedName>
        <fullName evidence="2">Chitin-binding type-2 domain-containing protein</fullName>
    </recommendedName>
</protein>
<dbReference type="OrthoDB" id="5912039at2759"/>
<dbReference type="InterPro" id="IPR002557">
    <property type="entry name" value="Chitin-bd_dom"/>
</dbReference>
<feature type="signal peptide" evidence="1">
    <location>
        <begin position="1"/>
        <end position="17"/>
    </location>
</feature>
<dbReference type="PANTHER" id="PTHR34150">
    <property type="entry name" value="PROTEIN CBG08832-RELATED"/>
    <property type="match status" value="1"/>
</dbReference>
<dbReference type="EMBL" id="CANHGI010000003">
    <property type="protein sequence ID" value="CAI5445619.1"/>
    <property type="molecule type" value="Genomic_DNA"/>
</dbReference>
<accession>A0A9P1IHN8</accession>
<dbReference type="AlphaFoldDB" id="A0A9P1IHN8"/>
<dbReference type="SUPFAM" id="SSF57625">
    <property type="entry name" value="Invertebrate chitin-binding proteins"/>
    <property type="match status" value="1"/>
</dbReference>
<organism evidence="3 4">
    <name type="scientific">Caenorhabditis angaria</name>
    <dbReference type="NCBI Taxonomy" id="860376"/>
    <lineage>
        <taxon>Eukaryota</taxon>
        <taxon>Metazoa</taxon>
        <taxon>Ecdysozoa</taxon>
        <taxon>Nematoda</taxon>
        <taxon>Chromadorea</taxon>
        <taxon>Rhabditida</taxon>
        <taxon>Rhabditina</taxon>
        <taxon>Rhabditomorpha</taxon>
        <taxon>Rhabditoidea</taxon>
        <taxon>Rhabditidae</taxon>
        <taxon>Peloderinae</taxon>
        <taxon>Caenorhabditis</taxon>
    </lineage>
</organism>
<sequence>MLRRIVLFTILVSSTLCQTPVIGGTCKLGTADVQIGGKQTQFFLKCETTADSAEGEGVWVVKSRAAAAAPATPVVVPAENTQPQQHPKARKPASPNICEQDNGARENEACAVSATCLQAHNEFPSSYLQCDQTNLRWVRKSCQEGFLFNFEQQTCIVPKRMSSLSQNCSKCPLGTACRGSKCVPLTTSNICSDGSPPNGTCGRSAKPCAIGHFCTAQQVCCPITALHNSLGCSLVCTIDEACPKGLACQNNCCEPRKLLRSPTSGYDENLEGVEDDITSNDLFVMPFDPLENSMDPLVEEPTTTMKPIEKCKESLSCWGTNANCTSDDECPSSFKCDKSCCRLAQCPKTQLPVKFTCSSQYHCRANERCIFGGCCPKTVDLAVIRKPTIISNQEKNLECDIDDRVEHCDIDIVCPEASECVDGKCCKLPPSAKCGNGLMALTIPSFCELGDDCPIASRCEYGKCCPLSSEVESEVETETEPESEADLNENNFVDIEEPSKEIVSTPILKSEITSTSTKIWKSKKGISTPKSNCLSSSKCDLHTLCPPKFTCSLTGKCCKLEEKCGDGTVPETSCDPKNPICPSSSHHCQLLSKDNYACCTSSSTSFSISNSDCPLGSSEVDPRFGTSCRYSLQCPSPYFCNSRGRCQQASGLVCTFSSCSNSNPCSVGTCNNGYCCSSNSNSAPAIIVSGGSSGCPGCQQAPQIITIPQNSCPGGGYSVGGCSSGYCATGYSCIQNQCCPSYSSAPRISVYTCSSGGSAVGACISGRCATGYACQNNVCCPSTTTTNPFICSDGTQAVGGCVNGQCGTGYTCSNGLCCTGSSTTVKCLDGSDAVGACIPSCQGDGCGGVTVSYYCGSGYTCTTGNICCAINSCPNGGEVLGPTINGLCPTGYTAQGGVCCSALCSDGTSGIAAVNGACITGYTYTNGVCCASTSTVTCSDEISIGPCIGSGYNGGCPVGYTCDSSAVNCCPVVDYSSEACQVGPAIDGLCPPGYVVVYIPNSPLISNGVNPGTCIDVQCTTGLCAAADQIGECDQSSDAGTCPTGYTCNTNAGICCSSTTFSRLRIGKARPMVQRPNYGRPLNSYMPPRQCADGSLPSGACMNGLCGIGLECQNGQCCQPGQSKNKLQSKCPSGDTAVSGCFPNGSCGTGYECVSSLNLCCPPGQPTINNFNNNNNNFGGFGSVPNSNSIRPIGSRCQFDGECVGNGEGLSMCHAGVCQCSPIAYSQGIACIRRHAFQMNDEPINDAADEKSSNTISV</sequence>
<keyword evidence="4" id="KW-1185">Reference proteome</keyword>
<dbReference type="PANTHER" id="PTHR34150:SF7">
    <property type="entry name" value="PROTEIN CBG10108"/>
    <property type="match status" value="1"/>
</dbReference>
<evidence type="ECO:0000313" key="4">
    <source>
        <dbReference type="Proteomes" id="UP001152747"/>
    </source>
</evidence>
<comment type="caution">
    <text evidence="3">The sequence shown here is derived from an EMBL/GenBank/DDBJ whole genome shotgun (WGS) entry which is preliminary data.</text>
</comment>
<dbReference type="SMART" id="SM00289">
    <property type="entry name" value="WR1"/>
    <property type="match status" value="17"/>
</dbReference>
<dbReference type="InterPro" id="IPR036508">
    <property type="entry name" value="Chitin-bd_dom_sf"/>
</dbReference>
<feature type="chain" id="PRO_5040208137" description="Chitin-binding type-2 domain-containing protein" evidence="1">
    <location>
        <begin position="18"/>
        <end position="1258"/>
    </location>
</feature>
<gene>
    <name evidence="3" type="ORF">CAMP_LOCUS8256</name>
</gene>
<proteinExistence type="predicted"/>
<dbReference type="SMART" id="SM00494">
    <property type="entry name" value="ChtBD2"/>
    <property type="match status" value="1"/>
</dbReference>
<evidence type="ECO:0000256" key="1">
    <source>
        <dbReference type="SAM" id="SignalP"/>
    </source>
</evidence>
<feature type="domain" description="Chitin-binding type-2" evidence="2">
    <location>
        <begin position="108"/>
        <end position="162"/>
    </location>
</feature>
<dbReference type="GO" id="GO:0008061">
    <property type="term" value="F:chitin binding"/>
    <property type="evidence" value="ECO:0007669"/>
    <property type="project" value="InterPro"/>
</dbReference>
<reference evidence="3" key="1">
    <citation type="submission" date="2022-11" db="EMBL/GenBank/DDBJ databases">
        <authorList>
            <person name="Kikuchi T."/>
        </authorList>
    </citation>
    <scope>NUCLEOTIDE SEQUENCE</scope>
    <source>
        <strain evidence="3">PS1010</strain>
    </source>
</reference>
<dbReference type="InterPro" id="IPR007026">
    <property type="entry name" value="CC_domain"/>
</dbReference>